<dbReference type="GO" id="GO:0004064">
    <property type="term" value="F:arylesterase activity"/>
    <property type="evidence" value="ECO:0007669"/>
    <property type="project" value="InterPro"/>
</dbReference>
<dbReference type="HOGENOM" id="CLU_1255939_0_0_1"/>
<dbReference type="AlphaFoldDB" id="W2RXS9"/>
<reference evidence="7 8" key="1">
    <citation type="submission" date="2013-03" db="EMBL/GenBank/DDBJ databases">
        <title>The Genome Sequence of Phialophora europaea CBS 101466.</title>
        <authorList>
            <consortium name="The Broad Institute Genomics Platform"/>
            <person name="Cuomo C."/>
            <person name="de Hoog S."/>
            <person name="Gorbushina A."/>
            <person name="Walker B."/>
            <person name="Young S.K."/>
            <person name="Zeng Q."/>
            <person name="Gargeya S."/>
            <person name="Fitzgerald M."/>
            <person name="Haas B."/>
            <person name="Abouelleil A."/>
            <person name="Allen A.W."/>
            <person name="Alvarado L."/>
            <person name="Arachchi H.M."/>
            <person name="Berlin A.M."/>
            <person name="Chapman S.B."/>
            <person name="Gainer-Dewar J."/>
            <person name="Goldberg J."/>
            <person name="Griggs A."/>
            <person name="Gujja S."/>
            <person name="Hansen M."/>
            <person name="Howarth C."/>
            <person name="Imamovic A."/>
            <person name="Ireland A."/>
            <person name="Larimer J."/>
            <person name="McCowan C."/>
            <person name="Murphy C."/>
            <person name="Pearson M."/>
            <person name="Poon T.W."/>
            <person name="Priest M."/>
            <person name="Roberts A."/>
            <person name="Saif S."/>
            <person name="Shea T."/>
            <person name="Sisk P."/>
            <person name="Sykes S."/>
            <person name="Wortman J."/>
            <person name="Nusbaum C."/>
            <person name="Birren B."/>
        </authorList>
    </citation>
    <scope>NUCLEOTIDE SEQUENCE [LARGE SCALE GENOMIC DNA]</scope>
    <source>
        <strain evidence="7 8">CBS 101466</strain>
    </source>
</reference>
<keyword evidence="8" id="KW-1185">Reference proteome</keyword>
<evidence type="ECO:0000256" key="6">
    <source>
        <dbReference type="PIRSR" id="PIRSR602640-4"/>
    </source>
</evidence>
<dbReference type="InterPro" id="IPR002640">
    <property type="entry name" value="Arylesterase"/>
</dbReference>
<gene>
    <name evidence="7" type="ORF">HMPREF1541_03187</name>
</gene>
<dbReference type="InterPro" id="IPR011042">
    <property type="entry name" value="6-blade_b-propeller_TolB-like"/>
</dbReference>
<name>W2RXS9_CYPE1</name>
<feature type="glycosylation site" description="N-linked (GlcNAc...) asparagine" evidence="6">
    <location>
        <position position="122"/>
    </location>
</feature>
<proteinExistence type="inferred from homology"/>
<accession>W2RXS9</accession>
<comment type="cofactor">
    <cofactor evidence="5">
        <name>Ca(2+)</name>
        <dbReference type="ChEBI" id="CHEBI:29108"/>
    </cofactor>
    <text evidence="5">Binds 2 calcium ions per subunit.</text>
</comment>
<evidence type="ECO:0000256" key="5">
    <source>
        <dbReference type="PIRSR" id="PIRSR602640-2"/>
    </source>
</evidence>
<dbReference type="GO" id="GO:0046872">
    <property type="term" value="F:metal ion binding"/>
    <property type="evidence" value="ECO:0007669"/>
    <property type="project" value="UniProtKB-KW"/>
</dbReference>
<evidence type="ECO:0000256" key="3">
    <source>
        <dbReference type="ARBA" id="ARBA00023157"/>
    </source>
</evidence>
<comment type="similarity">
    <text evidence="1">Belongs to the paraoxonase family.</text>
</comment>
<comment type="PTM">
    <text evidence="6">Glycosylated.</text>
</comment>
<dbReference type="PANTHER" id="PTHR11799:SF12">
    <property type="entry name" value="PARAOXONASE-RELATED"/>
    <property type="match status" value="1"/>
</dbReference>
<evidence type="ECO:0008006" key="9">
    <source>
        <dbReference type="Google" id="ProtNLM"/>
    </source>
</evidence>
<dbReference type="GeneID" id="19970526"/>
<dbReference type="RefSeq" id="XP_008715761.1">
    <property type="nucleotide sequence ID" value="XM_008717539.1"/>
</dbReference>
<protein>
    <recommendedName>
        <fullName evidence="9">SMP-30/Gluconolactonase/LRE-like region domain-containing protein</fullName>
    </recommendedName>
</protein>
<keyword evidence="2" id="KW-0378">Hydrolase</keyword>
<evidence type="ECO:0000313" key="8">
    <source>
        <dbReference type="Proteomes" id="UP000030752"/>
    </source>
</evidence>
<evidence type="ECO:0000256" key="2">
    <source>
        <dbReference type="ARBA" id="ARBA00022801"/>
    </source>
</evidence>
<organism evidence="7 8">
    <name type="scientific">Cyphellophora europaea (strain CBS 101466)</name>
    <name type="common">Phialophora europaea</name>
    <dbReference type="NCBI Taxonomy" id="1220924"/>
    <lineage>
        <taxon>Eukaryota</taxon>
        <taxon>Fungi</taxon>
        <taxon>Dikarya</taxon>
        <taxon>Ascomycota</taxon>
        <taxon>Pezizomycotina</taxon>
        <taxon>Eurotiomycetes</taxon>
        <taxon>Chaetothyriomycetidae</taxon>
        <taxon>Chaetothyriales</taxon>
        <taxon>Cyphellophoraceae</taxon>
        <taxon>Cyphellophora</taxon>
    </lineage>
</organism>
<dbReference type="InParanoid" id="W2RXS9"/>
<feature type="binding site" evidence="5">
    <location>
        <position position="75"/>
    </location>
    <ligand>
        <name>Ca(2+)</name>
        <dbReference type="ChEBI" id="CHEBI:29108"/>
        <label>1</label>
        <note>catalytic</note>
    </ligand>
</feature>
<dbReference type="InterPro" id="IPR051288">
    <property type="entry name" value="Serum_paraoxonase/arylesterase"/>
</dbReference>
<evidence type="ECO:0000256" key="4">
    <source>
        <dbReference type="ARBA" id="ARBA00023180"/>
    </source>
</evidence>
<dbReference type="EMBL" id="KB822719">
    <property type="protein sequence ID" value="ETN41252.1"/>
    <property type="molecule type" value="Genomic_DNA"/>
</dbReference>
<dbReference type="Proteomes" id="UP000030752">
    <property type="component" value="Unassembled WGS sequence"/>
</dbReference>
<dbReference type="SUPFAM" id="SSF63829">
    <property type="entry name" value="Calcium-dependent phosphotriesterase"/>
    <property type="match status" value="1"/>
</dbReference>
<evidence type="ECO:0000256" key="1">
    <source>
        <dbReference type="ARBA" id="ARBA00008595"/>
    </source>
</evidence>
<keyword evidence="5" id="KW-0479">Metal-binding</keyword>
<dbReference type="OrthoDB" id="5307922at2759"/>
<feature type="binding site" evidence="5">
    <location>
        <position position="122"/>
    </location>
    <ligand>
        <name>Ca(2+)</name>
        <dbReference type="ChEBI" id="CHEBI:29108"/>
        <label>1</label>
        <note>catalytic</note>
    </ligand>
</feature>
<keyword evidence="4 6" id="KW-0325">Glycoprotein</keyword>
<dbReference type="PANTHER" id="PTHR11799">
    <property type="entry name" value="PARAOXONASE"/>
    <property type="match status" value="1"/>
</dbReference>
<feature type="binding site" evidence="5">
    <location>
        <position position="121"/>
    </location>
    <ligand>
        <name>Ca(2+)</name>
        <dbReference type="ChEBI" id="CHEBI:29108"/>
        <label>1</label>
        <note>catalytic</note>
    </ligand>
</feature>
<keyword evidence="3" id="KW-1015">Disulfide bond</keyword>
<evidence type="ECO:0000313" key="7">
    <source>
        <dbReference type="EMBL" id="ETN41252.1"/>
    </source>
</evidence>
<sequence length="220" mass="23701">MTILAPAPPAANGASSFYISNDHYFYPGFLFGIPRKLEDLLGPFRWETGIVYCDASDAKIQCKEVSPNGHHPHANGILLADDGKTLMVNDVIDGSTTIYDIDSSSKLLTVRKKVKLGAAADNLSFIPGTGDIAVCVFPHIGHLIHKLSGENVLNSSVTASAAVLRLVKSKEYEPEVLFWDDGSQISGLTGAAVDPKRKKLIAGGVYEQHFVVCDLGNEQF</sequence>
<dbReference type="Gene3D" id="2.120.10.30">
    <property type="entry name" value="TolB, C-terminal domain"/>
    <property type="match status" value="1"/>
</dbReference>
<dbReference type="VEuPathDB" id="FungiDB:HMPREF1541_03187"/>
<dbReference type="eggNOG" id="ENOG502QUCT">
    <property type="taxonomic scope" value="Eukaryota"/>
</dbReference>
<keyword evidence="5" id="KW-0106">Calcium</keyword>
<dbReference type="Pfam" id="PF01731">
    <property type="entry name" value="Arylesterase"/>
    <property type="match status" value="1"/>
</dbReference>